<feature type="domain" description="Pseudouridine synthase RsuA/RluA-like" evidence="2">
    <location>
        <begin position="202"/>
        <end position="305"/>
    </location>
</feature>
<dbReference type="Gene3D" id="3.30.2350.10">
    <property type="entry name" value="Pseudouridine synthase"/>
    <property type="match status" value="2"/>
</dbReference>
<dbReference type="GO" id="GO:0000455">
    <property type="term" value="P:enzyme-directed rRNA pseudouridine synthesis"/>
    <property type="evidence" value="ECO:0007669"/>
    <property type="project" value="TreeGrafter"/>
</dbReference>
<feature type="region of interest" description="Disordered" evidence="1">
    <location>
        <begin position="381"/>
        <end position="405"/>
    </location>
</feature>
<dbReference type="GO" id="GO:0009982">
    <property type="term" value="F:pseudouridine synthase activity"/>
    <property type="evidence" value="ECO:0007669"/>
    <property type="project" value="InterPro"/>
</dbReference>
<reference evidence="3 4" key="1">
    <citation type="journal article" date="2024" name="BMC Genomics">
        <title>De novo assembly and annotation of Popillia japonica's genome with initial clues to its potential as an invasive pest.</title>
        <authorList>
            <person name="Cucini C."/>
            <person name="Boschi S."/>
            <person name="Funari R."/>
            <person name="Cardaioli E."/>
            <person name="Iannotti N."/>
            <person name="Marturano G."/>
            <person name="Paoli F."/>
            <person name="Bruttini M."/>
            <person name="Carapelli A."/>
            <person name="Frati F."/>
            <person name="Nardi F."/>
        </authorList>
    </citation>
    <scope>NUCLEOTIDE SEQUENCE [LARGE SCALE GENOMIC DNA]</scope>
    <source>
        <strain evidence="3">DMR45628</strain>
    </source>
</reference>
<keyword evidence="4" id="KW-1185">Reference proteome</keyword>
<dbReference type="InterPro" id="IPR050188">
    <property type="entry name" value="RluA_PseudoU_synthase"/>
</dbReference>
<dbReference type="InterPro" id="IPR020103">
    <property type="entry name" value="PsdUridine_synth_cat_dom_sf"/>
</dbReference>
<dbReference type="Proteomes" id="UP001458880">
    <property type="component" value="Unassembled WGS sequence"/>
</dbReference>
<dbReference type="EMBL" id="JASPKY010000084">
    <property type="protein sequence ID" value="KAK9738647.1"/>
    <property type="molecule type" value="Genomic_DNA"/>
</dbReference>
<dbReference type="Pfam" id="PF00849">
    <property type="entry name" value="PseudoU_synth_2"/>
    <property type="match status" value="2"/>
</dbReference>
<evidence type="ECO:0000256" key="1">
    <source>
        <dbReference type="SAM" id="MobiDB-lite"/>
    </source>
</evidence>
<organism evidence="3 4">
    <name type="scientific">Popillia japonica</name>
    <name type="common">Japanese beetle</name>
    <dbReference type="NCBI Taxonomy" id="7064"/>
    <lineage>
        <taxon>Eukaryota</taxon>
        <taxon>Metazoa</taxon>
        <taxon>Ecdysozoa</taxon>
        <taxon>Arthropoda</taxon>
        <taxon>Hexapoda</taxon>
        <taxon>Insecta</taxon>
        <taxon>Pterygota</taxon>
        <taxon>Neoptera</taxon>
        <taxon>Endopterygota</taxon>
        <taxon>Coleoptera</taxon>
        <taxon>Polyphaga</taxon>
        <taxon>Scarabaeiformia</taxon>
        <taxon>Scarabaeidae</taxon>
        <taxon>Rutelinae</taxon>
        <taxon>Popillia</taxon>
    </lineage>
</organism>
<gene>
    <name evidence="3" type="ORF">QE152_g9696</name>
</gene>
<proteinExistence type="predicted"/>
<dbReference type="AlphaFoldDB" id="A0AAW1LY80"/>
<evidence type="ECO:0000313" key="4">
    <source>
        <dbReference type="Proteomes" id="UP001458880"/>
    </source>
</evidence>
<dbReference type="SUPFAM" id="SSF55120">
    <property type="entry name" value="Pseudouridine synthase"/>
    <property type="match status" value="2"/>
</dbReference>
<feature type="domain" description="Pseudouridine synthase RsuA/RluA-like" evidence="2">
    <location>
        <begin position="133"/>
        <end position="201"/>
    </location>
</feature>
<evidence type="ECO:0000259" key="2">
    <source>
        <dbReference type="Pfam" id="PF00849"/>
    </source>
</evidence>
<sequence>MSRRARIALKEAKLETKALKAKRPGFTDDRYNETSYYIENGLRKVYPYYFTFTTFTKGRWVGERILDVFAREFRAHPAEEYERCIQAGTLTVNYEKVPTDYKLKHNDLLANVVHRHETPVLANPIKLIHVDEDLVVLDKPCSLPVHPCGRYRHNTVVFILAKEYNLKNLRTIHRLDRLTSGLLLFGRSPKKARQMEHQIRKDRLTSGLLLFGRSPKKARQMEHQIRNRLVQKEYVCRVEGEFPDEIIECKEPIEVVSYKIGVCKVSPKGKDCITIFQKLGYNGETSIVLCKPKTGRMHQIRVHLQYLGYPVVNDPLYNHEVFGPVKGKGGDLGGKTDEQLVRDLIHIHNAENWLGMDGDSELSMFNPRKGDLDDSLVSALGPKDRVLGDDDADPVSREPSPCEEPCETATSLACERSPHPLSISTLSSANRNDAKVTVATQTGHEAPDHSFNPDKMTVDKHCYECKVRYRDPKPQDLVMYLHAWKYKGPGWEYETELPEWARISLVLRLS</sequence>
<evidence type="ECO:0000313" key="3">
    <source>
        <dbReference type="EMBL" id="KAK9738647.1"/>
    </source>
</evidence>
<dbReference type="PANTHER" id="PTHR21600:SF40">
    <property type="entry name" value="PSEUDOURIDYLATE SYNTHASE RPUSD2"/>
    <property type="match status" value="1"/>
</dbReference>
<protein>
    <submittedName>
        <fullName evidence="3">RNA pseudouridylate synthase</fullName>
    </submittedName>
</protein>
<dbReference type="InterPro" id="IPR006145">
    <property type="entry name" value="PsdUridine_synth_RsuA/RluA"/>
</dbReference>
<dbReference type="PROSITE" id="PS01129">
    <property type="entry name" value="PSI_RLU"/>
    <property type="match status" value="1"/>
</dbReference>
<dbReference type="GO" id="GO:0003723">
    <property type="term" value="F:RNA binding"/>
    <property type="evidence" value="ECO:0007669"/>
    <property type="project" value="InterPro"/>
</dbReference>
<dbReference type="CDD" id="cd02557">
    <property type="entry name" value="PseudoU_synth_ScRIB2"/>
    <property type="match status" value="1"/>
</dbReference>
<dbReference type="InterPro" id="IPR006224">
    <property type="entry name" value="PsdUridine_synth_RluA-like_CS"/>
</dbReference>
<name>A0AAW1LY80_POPJA</name>
<accession>A0AAW1LY80</accession>
<dbReference type="PANTHER" id="PTHR21600">
    <property type="entry name" value="MITOCHONDRIAL RNA PSEUDOURIDINE SYNTHASE"/>
    <property type="match status" value="1"/>
</dbReference>
<comment type="caution">
    <text evidence="3">The sequence shown here is derived from an EMBL/GenBank/DDBJ whole genome shotgun (WGS) entry which is preliminary data.</text>
</comment>